<feature type="signal peptide" evidence="1">
    <location>
        <begin position="1"/>
        <end position="18"/>
    </location>
</feature>
<dbReference type="AlphaFoldDB" id="A0A0A6UJ10"/>
<protein>
    <submittedName>
        <fullName evidence="3">LiaG</fullName>
    </submittedName>
</protein>
<organism evidence="3 4">
    <name type="scientific">Actinoplanes utahensis</name>
    <dbReference type="NCBI Taxonomy" id="1869"/>
    <lineage>
        <taxon>Bacteria</taxon>
        <taxon>Bacillati</taxon>
        <taxon>Actinomycetota</taxon>
        <taxon>Actinomycetes</taxon>
        <taxon>Micromonosporales</taxon>
        <taxon>Micromonosporaceae</taxon>
        <taxon>Actinoplanes</taxon>
    </lineage>
</organism>
<dbReference type="Proteomes" id="UP000054537">
    <property type="component" value="Unassembled WGS sequence"/>
</dbReference>
<sequence length="257" mass="26016">MSRKVAFLLAAVSVGALAGCSGVVGARMTFEDTETEKITEIVLAGGRGDVMVTTDGAATKTTIQRIVNGGSDPGSSYQRAGSVLTLGTECGPDCSLSYQVVTPAAVTVRGELTSGDVTLSRVGSVDLRLTSGDVMVEDATGPVKVRTTNGDMNVTGGTEVAVEARNGDISVLGADGPVTAQTTSGDIDLKLGAVASVTATATDGDIDLMVPPGSYRLRADTHGREDGKEIIGITDDPSSPNVLTLRSAGGELRVIAG</sequence>
<gene>
    <name evidence="3" type="ORF">MB27_19355</name>
</gene>
<dbReference type="PROSITE" id="PS51257">
    <property type="entry name" value="PROKAR_LIPOPROTEIN"/>
    <property type="match status" value="1"/>
</dbReference>
<keyword evidence="1" id="KW-0732">Signal</keyword>
<name>A0A0A6UJ10_ACTUT</name>
<dbReference type="Pfam" id="PF13349">
    <property type="entry name" value="DUF4097"/>
    <property type="match status" value="1"/>
</dbReference>
<feature type="chain" id="PRO_5038491084" evidence="1">
    <location>
        <begin position="19"/>
        <end position="257"/>
    </location>
</feature>
<dbReference type="InterPro" id="IPR025164">
    <property type="entry name" value="Toastrack_DUF4097"/>
</dbReference>
<evidence type="ECO:0000313" key="3">
    <source>
        <dbReference type="EMBL" id="KHD76095.1"/>
    </source>
</evidence>
<proteinExistence type="predicted"/>
<dbReference type="STRING" id="1869.MB27_19355"/>
<evidence type="ECO:0000259" key="2">
    <source>
        <dbReference type="Pfam" id="PF13349"/>
    </source>
</evidence>
<keyword evidence="4" id="KW-1185">Reference proteome</keyword>
<feature type="domain" description="DUF4097" evidence="2">
    <location>
        <begin position="111"/>
        <end position="220"/>
    </location>
</feature>
<accession>A0A0A6UJ10</accession>
<evidence type="ECO:0000313" key="4">
    <source>
        <dbReference type="Proteomes" id="UP000054537"/>
    </source>
</evidence>
<comment type="caution">
    <text evidence="3">The sequence shown here is derived from an EMBL/GenBank/DDBJ whole genome shotgun (WGS) entry which is preliminary data.</text>
</comment>
<reference evidence="3 4" key="1">
    <citation type="submission" date="2014-10" db="EMBL/GenBank/DDBJ databases">
        <title>Draft genome sequence of Actinoplanes utahensis NRRL 12052.</title>
        <authorList>
            <person name="Velasco-Bucheli B."/>
            <person name="del Cerro C."/>
            <person name="Hormigo D."/>
            <person name="Garcia J.L."/>
            <person name="Acebal C."/>
            <person name="Arroyo M."/>
            <person name="de la Mata I."/>
        </authorList>
    </citation>
    <scope>NUCLEOTIDE SEQUENCE [LARGE SCALE GENOMIC DNA]</scope>
    <source>
        <strain evidence="3 4">NRRL 12052</strain>
    </source>
</reference>
<dbReference type="EMBL" id="JRTT01000021">
    <property type="protein sequence ID" value="KHD76095.1"/>
    <property type="molecule type" value="Genomic_DNA"/>
</dbReference>
<evidence type="ECO:0000256" key="1">
    <source>
        <dbReference type="SAM" id="SignalP"/>
    </source>
</evidence>
<dbReference type="OrthoDB" id="4331847at2"/>
<dbReference type="eggNOG" id="COG3595">
    <property type="taxonomic scope" value="Bacteria"/>
</dbReference>